<evidence type="ECO:0008006" key="5">
    <source>
        <dbReference type="Google" id="ProtNLM"/>
    </source>
</evidence>
<feature type="region of interest" description="Disordered" evidence="1">
    <location>
        <begin position="156"/>
        <end position="193"/>
    </location>
</feature>
<dbReference type="EMBL" id="CAJNOU010001024">
    <property type="protein sequence ID" value="CAF1136740.1"/>
    <property type="molecule type" value="Genomic_DNA"/>
</dbReference>
<sequence>MESLFLLKLNKIINCNSRLSSSRVKPSIISRIRYLLNHYWLGSKLLYQNYKSVQEIRKKDVNSLTRIDKIGFEQFRYDIRVGGPFVLLFSIPIIGYSAPIIALIAPKYLPSTLIMPKQKVKFLKDDASSSSLIIDSLIEFSQRKYNYENIHVTSSLSFSPTDKTHRRTSSDGAQLDRPGAPPPLPPLNIVGCAPIVQPRPKHSYLLSKTNNEQRISSGTEDKTVENETSTDLSTDSTSTTNDGVNVGKLISQINNRMAAGKLPNTQTNNNRNSSFRNSTLSSPGDTTDF</sequence>
<feature type="compositionally biased region" description="Polar residues" evidence="1">
    <location>
        <begin position="206"/>
        <end position="218"/>
    </location>
</feature>
<reference evidence="3" key="1">
    <citation type="submission" date="2021-02" db="EMBL/GenBank/DDBJ databases">
        <authorList>
            <person name="Nowell W R."/>
        </authorList>
    </citation>
    <scope>NUCLEOTIDE SEQUENCE</scope>
</reference>
<evidence type="ECO:0000256" key="2">
    <source>
        <dbReference type="SAM" id="Phobius"/>
    </source>
</evidence>
<feature type="compositionally biased region" description="Low complexity" evidence="1">
    <location>
        <begin position="264"/>
        <end position="282"/>
    </location>
</feature>
<evidence type="ECO:0000313" key="4">
    <source>
        <dbReference type="Proteomes" id="UP000663889"/>
    </source>
</evidence>
<dbReference type="Proteomes" id="UP000663889">
    <property type="component" value="Unassembled WGS sequence"/>
</dbReference>
<feature type="region of interest" description="Disordered" evidence="1">
    <location>
        <begin position="206"/>
        <end position="244"/>
    </location>
</feature>
<evidence type="ECO:0000256" key="1">
    <source>
        <dbReference type="SAM" id="MobiDB-lite"/>
    </source>
</evidence>
<feature type="compositionally biased region" description="Low complexity" evidence="1">
    <location>
        <begin position="229"/>
        <end position="240"/>
    </location>
</feature>
<proteinExistence type="predicted"/>
<organism evidence="3 4">
    <name type="scientific">Rotaria sordida</name>
    <dbReference type="NCBI Taxonomy" id="392033"/>
    <lineage>
        <taxon>Eukaryota</taxon>
        <taxon>Metazoa</taxon>
        <taxon>Spiralia</taxon>
        <taxon>Gnathifera</taxon>
        <taxon>Rotifera</taxon>
        <taxon>Eurotatoria</taxon>
        <taxon>Bdelloidea</taxon>
        <taxon>Philodinida</taxon>
        <taxon>Philodinidae</taxon>
        <taxon>Rotaria</taxon>
    </lineage>
</organism>
<protein>
    <recommendedName>
        <fullName evidence="5">Letm1 RBD domain-containing protein</fullName>
    </recommendedName>
</protein>
<keyword evidence="2" id="KW-1133">Transmembrane helix</keyword>
<comment type="caution">
    <text evidence="3">The sequence shown here is derived from an EMBL/GenBank/DDBJ whole genome shotgun (WGS) entry which is preliminary data.</text>
</comment>
<name>A0A814RSK2_9BILA</name>
<evidence type="ECO:0000313" key="3">
    <source>
        <dbReference type="EMBL" id="CAF1136740.1"/>
    </source>
</evidence>
<keyword evidence="2" id="KW-0472">Membrane</keyword>
<gene>
    <name evidence="3" type="ORF">SEV965_LOCUS17716</name>
</gene>
<dbReference type="AlphaFoldDB" id="A0A814RSK2"/>
<feature type="transmembrane region" description="Helical" evidence="2">
    <location>
        <begin position="85"/>
        <end position="109"/>
    </location>
</feature>
<keyword evidence="2" id="KW-0812">Transmembrane</keyword>
<accession>A0A814RSK2</accession>
<feature type="region of interest" description="Disordered" evidence="1">
    <location>
        <begin position="258"/>
        <end position="289"/>
    </location>
</feature>